<dbReference type="AlphaFoldDB" id="A0A3D8Y9K5"/>
<evidence type="ECO:0000259" key="2">
    <source>
        <dbReference type="Pfam" id="PF04773"/>
    </source>
</evidence>
<keyword evidence="1" id="KW-1133">Transmembrane helix</keyword>
<gene>
    <name evidence="4" type="ORF">DSL64_17795</name>
</gene>
<dbReference type="Proteomes" id="UP000256373">
    <property type="component" value="Unassembled WGS sequence"/>
</dbReference>
<evidence type="ECO:0000313" key="4">
    <source>
        <dbReference type="EMBL" id="REA59503.1"/>
    </source>
</evidence>
<dbReference type="Pfam" id="PF04773">
    <property type="entry name" value="FecR"/>
    <property type="match status" value="1"/>
</dbReference>
<protein>
    <recommendedName>
        <fullName evidence="6">Iron dicitrate transport regulator FecR</fullName>
    </recommendedName>
</protein>
<dbReference type="PANTHER" id="PTHR30273:SF2">
    <property type="entry name" value="PROTEIN FECR"/>
    <property type="match status" value="1"/>
</dbReference>
<organism evidence="4 5">
    <name type="scientific">Dyadobacter luteus</name>
    <dbReference type="NCBI Taxonomy" id="2259619"/>
    <lineage>
        <taxon>Bacteria</taxon>
        <taxon>Pseudomonadati</taxon>
        <taxon>Bacteroidota</taxon>
        <taxon>Cytophagia</taxon>
        <taxon>Cytophagales</taxon>
        <taxon>Spirosomataceae</taxon>
        <taxon>Dyadobacter</taxon>
    </lineage>
</organism>
<dbReference type="OrthoDB" id="697544at2"/>
<feature type="domain" description="FecR protein" evidence="2">
    <location>
        <begin position="120"/>
        <end position="207"/>
    </location>
</feature>
<comment type="caution">
    <text evidence="4">The sequence shown here is derived from an EMBL/GenBank/DDBJ whole genome shotgun (WGS) entry which is preliminary data.</text>
</comment>
<dbReference type="InterPro" id="IPR032508">
    <property type="entry name" value="FecR_C"/>
</dbReference>
<dbReference type="Gene3D" id="3.55.50.30">
    <property type="match status" value="1"/>
</dbReference>
<reference evidence="4 5" key="1">
    <citation type="submission" date="2018-07" db="EMBL/GenBank/DDBJ databases">
        <title>Dyadobacter roseus sp. nov., isolated from rose rhizosphere soil.</title>
        <authorList>
            <person name="Chen L."/>
        </authorList>
    </citation>
    <scope>NUCLEOTIDE SEQUENCE [LARGE SCALE GENOMIC DNA]</scope>
    <source>
        <strain evidence="4 5">RS19</strain>
    </source>
</reference>
<evidence type="ECO:0000256" key="1">
    <source>
        <dbReference type="SAM" id="Phobius"/>
    </source>
</evidence>
<keyword evidence="1" id="KW-0472">Membrane</keyword>
<feature type="transmembrane region" description="Helical" evidence="1">
    <location>
        <begin position="80"/>
        <end position="101"/>
    </location>
</feature>
<dbReference type="PIRSF" id="PIRSF018266">
    <property type="entry name" value="FecR"/>
    <property type="match status" value="1"/>
</dbReference>
<dbReference type="RefSeq" id="WP_115832276.1">
    <property type="nucleotide sequence ID" value="NZ_QNUL01000015.1"/>
</dbReference>
<evidence type="ECO:0000259" key="3">
    <source>
        <dbReference type="Pfam" id="PF16344"/>
    </source>
</evidence>
<evidence type="ECO:0008006" key="6">
    <source>
        <dbReference type="Google" id="ProtNLM"/>
    </source>
</evidence>
<accession>A0A3D8Y9K5</accession>
<dbReference type="PANTHER" id="PTHR30273">
    <property type="entry name" value="PERIPLASMIC SIGNAL SENSOR AND SIGMA FACTOR ACTIVATOR FECR-RELATED"/>
    <property type="match status" value="1"/>
</dbReference>
<dbReference type="EMBL" id="QNUL01000015">
    <property type="protein sequence ID" value="REA59503.1"/>
    <property type="molecule type" value="Genomic_DNA"/>
</dbReference>
<keyword evidence="1" id="KW-0812">Transmembrane</keyword>
<keyword evidence="5" id="KW-1185">Reference proteome</keyword>
<name>A0A3D8Y9K5_9BACT</name>
<dbReference type="InterPro" id="IPR006860">
    <property type="entry name" value="FecR"/>
</dbReference>
<dbReference type="InterPro" id="IPR012373">
    <property type="entry name" value="Ferrdict_sens_TM"/>
</dbReference>
<dbReference type="GO" id="GO:0016989">
    <property type="term" value="F:sigma factor antagonist activity"/>
    <property type="evidence" value="ECO:0007669"/>
    <property type="project" value="TreeGrafter"/>
</dbReference>
<evidence type="ECO:0000313" key="5">
    <source>
        <dbReference type="Proteomes" id="UP000256373"/>
    </source>
</evidence>
<proteinExistence type="predicted"/>
<dbReference type="Pfam" id="PF16344">
    <property type="entry name" value="FecR_C"/>
    <property type="match status" value="1"/>
</dbReference>
<dbReference type="Gene3D" id="2.60.120.1440">
    <property type="match status" value="1"/>
</dbReference>
<feature type="domain" description="Protein FecR C-terminal" evidence="3">
    <location>
        <begin position="249"/>
        <end position="313"/>
    </location>
</feature>
<sequence>MEHSRLVYLLEQYDRGDTTEQELDELENWYDQLGASDHSFREWLRKAGSEAALASELYDDLMSRKVPSGKIVQLRPLRNWWRLVATLAGVVFLLGIGYRVLQHNKTDINTISFVTPQSASDSRHFMLPDSSRILLQAGSEVQYEDHENERTVALEGEAYFDVQHKPEKPFVIRAGDITVRVVGTAFNVKAYRDQNKVTVAVTRGKVKVEKGDELLGILIQDQKIVYDAKSRNAETHTNEEEQDPVKRRMEFESVSFKTIARQLEQRYGITIRFGNKELEGCPVTASFQGTETIQEILDVLTATRGATYKIENKGKLIVVEGKGCGL</sequence>